<keyword evidence="2" id="KW-1185">Reference proteome</keyword>
<proteinExistence type="predicted"/>
<evidence type="ECO:0000313" key="1">
    <source>
        <dbReference type="EMBL" id="GAA0286816.1"/>
    </source>
</evidence>
<dbReference type="EMBL" id="BAAABV010000015">
    <property type="protein sequence ID" value="GAA0286816.1"/>
    <property type="molecule type" value="Genomic_DNA"/>
</dbReference>
<comment type="caution">
    <text evidence="1">The sequence shown here is derived from an EMBL/GenBank/DDBJ whole genome shotgun (WGS) entry which is preliminary data.</text>
</comment>
<name>A0ABN0VCJ6_9ACTN</name>
<reference evidence="1 2" key="1">
    <citation type="journal article" date="2019" name="Int. J. Syst. Evol. Microbiol.">
        <title>The Global Catalogue of Microorganisms (GCM) 10K type strain sequencing project: providing services to taxonomists for standard genome sequencing and annotation.</title>
        <authorList>
            <consortium name="The Broad Institute Genomics Platform"/>
            <consortium name="The Broad Institute Genome Sequencing Center for Infectious Disease"/>
            <person name="Wu L."/>
            <person name="Ma J."/>
        </authorList>
    </citation>
    <scope>NUCLEOTIDE SEQUENCE [LARGE SCALE GENOMIC DNA]</scope>
    <source>
        <strain evidence="1 2">JCM 4505</strain>
    </source>
</reference>
<evidence type="ECO:0000313" key="2">
    <source>
        <dbReference type="Proteomes" id="UP001501867"/>
    </source>
</evidence>
<dbReference type="Proteomes" id="UP001501867">
    <property type="component" value="Unassembled WGS sequence"/>
</dbReference>
<gene>
    <name evidence="1" type="ORF">GCM10010302_26420</name>
</gene>
<sequence length="84" mass="8683">MHCNACPREAPMVGELVVAGGSLTLQDAMEAASAHVRRAHPGRSVPGSLAVRTAPLGIVLGAVPSPERIPAAVDAFNRTRPSDF</sequence>
<accession>A0ABN0VCJ6</accession>
<protein>
    <submittedName>
        <fullName evidence="1">Uncharacterized protein</fullName>
    </submittedName>
</protein>
<organism evidence="1 2">
    <name type="scientific">Streptomyces polychromogenes</name>
    <dbReference type="NCBI Taxonomy" id="67342"/>
    <lineage>
        <taxon>Bacteria</taxon>
        <taxon>Bacillati</taxon>
        <taxon>Actinomycetota</taxon>
        <taxon>Actinomycetes</taxon>
        <taxon>Kitasatosporales</taxon>
        <taxon>Streptomycetaceae</taxon>
        <taxon>Streptomyces</taxon>
    </lineage>
</organism>